<evidence type="ECO:0000313" key="2">
    <source>
        <dbReference type="Proteomes" id="UP000738879"/>
    </source>
</evidence>
<sequence length="69" mass="7361">MRSSKPPPKALVCGDALPESIRDYSLGGTCQGHRECHIKPDWSPPIASTKRGLSLSPRARGAMASCRGL</sequence>
<dbReference type="InterPro" id="IPR004386">
    <property type="entry name" value="Toxin_YafQ-like"/>
</dbReference>
<reference evidence="1" key="1">
    <citation type="submission" date="2021-02" db="EMBL/GenBank/DDBJ databases">
        <title>Infant gut strain persistence is associated with maternal origin, phylogeny, and functional potential including surface adhesion and iron acquisition.</title>
        <authorList>
            <person name="Lou Y.C."/>
        </authorList>
    </citation>
    <scope>NUCLEOTIDE SEQUENCE</scope>
    <source>
        <strain evidence="1">L3_128_245G1_dasL3_128_245G1_concoct_49</strain>
    </source>
</reference>
<evidence type="ECO:0000313" key="1">
    <source>
        <dbReference type="EMBL" id="MBS5147060.1"/>
    </source>
</evidence>
<organism evidence="1 2">
    <name type="scientific">Collinsella intestinalis</name>
    <dbReference type="NCBI Taxonomy" id="147207"/>
    <lineage>
        <taxon>Bacteria</taxon>
        <taxon>Bacillati</taxon>
        <taxon>Actinomycetota</taxon>
        <taxon>Coriobacteriia</taxon>
        <taxon>Coriobacteriales</taxon>
        <taxon>Coriobacteriaceae</taxon>
        <taxon>Collinsella</taxon>
    </lineage>
</organism>
<dbReference type="InterPro" id="IPR035093">
    <property type="entry name" value="RelE/ParE_toxin_dom_sf"/>
</dbReference>
<comment type="caution">
    <text evidence="1">The sequence shown here is derived from an EMBL/GenBank/DDBJ whole genome shotgun (WGS) entry which is preliminary data.</text>
</comment>
<dbReference type="AlphaFoldDB" id="A0A943BQF8"/>
<gene>
    <name evidence="1" type="ORF">KHY67_05090</name>
</gene>
<dbReference type="Proteomes" id="UP000738879">
    <property type="component" value="Unassembled WGS sequence"/>
</dbReference>
<dbReference type="EMBL" id="JAGZJA010000005">
    <property type="protein sequence ID" value="MBS5147060.1"/>
    <property type="molecule type" value="Genomic_DNA"/>
</dbReference>
<name>A0A943BQF8_9ACTN</name>
<accession>A0A943BQF8</accession>
<dbReference type="Gene3D" id="3.30.2310.20">
    <property type="entry name" value="RelE-like"/>
    <property type="match status" value="1"/>
</dbReference>
<dbReference type="Pfam" id="PF15738">
    <property type="entry name" value="YafQ_toxin"/>
    <property type="match status" value="1"/>
</dbReference>
<protein>
    <submittedName>
        <fullName evidence="1">Type II toxin-antitoxin system YafQ family toxin</fullName>
    </submittedName>
</protein>
<proteinExistence type="predicted"/>